<evidence type="ECO:0000313" key="13">
    <source>
        <dbReference type="EMBL" id="TQV84344.1"/>
    </source>
</evidence>
<evidence type="ECO:0000256" key="6">
    <source>
        <dbReference type="ARBA" id="ARBA00022845"/>
    </source>
</evidence>
<evidence type="ECO:0000256" key="8">
    <source>
        <dbReference type="ARBA" id="ARBA00063421"/>
    </source>
</evidence>
<accession>A0A545U4H3</accession>
<dbReference type="InterPro" id="IPR000352">
    <property type="entry name" value="Pep_chain_release_fac_I"/>
</dbReference>
<evidence type="ECO:0000256" key="4">
    <source>
        <dbReference type="ARBA" id="ARBA00022490"/>
    </source>
</evidence>
<dbReference type="NCBIfam" id="NF006718">
    <property type="entry name" value="PRK09256.1"/>
    <property type="match status" value="1"/>
</dbReference>
<dbReference type="GO" id="GO:0003747">
    <property type="term" value="F:translation release factor activity"/>
    <property type="evidence" value="ECO:0007669"/>
    <property type="project" value="InterPro"/>
</dbReference>
<comment type="subcellular location">
    <subcellularLocation>
        <location evidence="1">Cytoplasm</location>
    </subcellularLocation>
</comment>
<comment type="subunit">
    <text evidence="8">Associated with 70S ribosomes and polysomes.</text>
</comment>
<dbReference type="PROSITE" id="PS00745">
    <property type="entry name" value="RF_PROK_I"/>
    <property type="match status" value="1"/>
</dbReference>
<evidence type="ECO:0000256" key="3">
    <source>
        <dbReference type="ARBA" id="ARBA00013260"/>
    </source>
</evidence>
<keyword evidence="14" id="KW-1185">Reference proteome</keyword>
<dbReference type="GO" id="GO:0043022">
    <property type="term" value="F:ribosome binding"/>
    <property type="evidence" value="ECO:0007669"/>
    <property type="project" value="TreeGrafter"/>
</dbReference>
<dbReference type="FunFam" id="3.30.160.20:FF:000029">
    <property type="entry name" value="Peptidyl-tRNA hydrolase YaeJ"/>
    <property type="match status" value="1"/>
</dbReference>
<protein>
    <recommendedName>
        <fullName evidence="9">Peptidyl-tRNA hydrolase ArfB</fullName>
        <ecNumber evidence="3">3.1.1.29</ecNumber>
    </recommendedName>
    <alternativeName>
        <fullName evidence="10">Alternative ribosome-rescue factor B</fullName>
    </alternativeName>
</protein>
<dbReference type="PANTHER" id="PTHR47814:SF1">
    <property type="entry name" value="PEPTIDYL-TRNA HYDROLASE ARFB"/>
    <property type="match status" value="1"/>
</dbReference>
<keyword evidence="6" id="KW-0810">Translation regulation</keyword>
<proteinExistence type="inferred from homology"/>
<evidence type="ECO:0000256" key="2">
    <source>
        <dbReference type="ARBA" id="ARBA00010835"/>
    </source>
</evidence>
<dbReference type="PANTHER" id="PTHR47814">
    <property type="entry name" value="PEPTIDYL-TRNA HYDROLASE ARFB"/>
    <property type="match status" value="1"/>
</dbReference>
<dbReference type="Gene3D" id="3.30.160.20">
    <property type="match status" value="1"/>
</dbReference>
<dbReference type="EC" id="3.1.1.29" evidence="3"/>
<dbReference type="GO" id="GO:0005737">
    <property type="term" value="C:cytoplasm"/>
    <property type="evidence" value="ECO:0007669"/>
    <property type="project" value="UniProtKB-SubCell"/>
</dbReference>
<gene>
    <name evidence="13" type="ORF">FLL46_22220</name>
</gene>
<evidence type="ECO:0000256" key="1">
    <source>
        <dbReference type="ARBA" id="ARBA00004496"/>
    </source>
</evidence>
<dbReference type="GO" id="GO:0004045">
    <property type="term" value="F:peptidyl-tRNA hydrolase activity"/>
    <property type="evidence" value="ECO:0007669"/>
    <property type="project" value="UniProtKB-EC"/>
</dbReference>
<sequence>MIKISQNVTIPDEEIDLSAIRAQGAGGQNVNKVSSAIHLRFDIKASTLPEFYKERLLKLKDSRINKEGVVIIKAQEFRTQEKNREAALARLKNLIEAATIVQKVRKATKPTRSSQKRRMDNKSKRGLTKSLRGKVNDR</sequence>
<dbReference type="AlphaFoldDB" id="A0A545U4H3"/>
<evidence type="ECO:0000256" key="5">
    <source>
        <dbReference type="ARBA" id="ARBA00022801"/>
    </source>
</evidence>
<evidence type="ECO:0000256" key="9">
    <source>
        <dbReference type="ARBA" id="ARBA00070375"/>
    </source>
</evidence>
<dbReference type="SUPFAM" id="SSF75620">
    <property type="entry name" value="Release factor"/>
    <property type="match status" value="1"/>
</dbReference>
<keyword evidence="5 13" id="KW-0378">Hydrolase</keyword>
<reference evidence="13 14" key="1">
    <citation type="submission" date="2019-07" db="EMBL/GenBank/DDBJ databases">
        <title>Draft genome for Aliikangiella sp. M105.</title>
        <authorList>
            <person name="Wang G."/>
        </authorList>
    </citation>
    <scope>NUCLEOTIDE SEQUENCE [LARGE SCALE GENOMIC DNA]</scope>
    <source>
        <strain evidence="13 14">M105</strain>
    </source>
</reference>
<dbReference type="InterPro" id="IPR045853">
    <property type="entry name" value="Pep_chain_release_fac_I_sf"/>
</dbReference>
<dbReference type="GO" id="GO:0006417">
    <property type="term" value="P:regulation of translation"/>
    <property type="evidence" value="ECO:0007669"/>
    <property type="project" value="UniProtKB-KW"/>
</dbReference>
<dbReference type="RefSeq" id="WP_142933878.1">
    <property type="nucleotide sequence ID" value="NZ_ML660170.1"/>
</dbReference>
<dbReference type="Proteomes" id="UP000315439">
    <property type="component" value="Unassembled WGS sequence"/>
</dbReference>
<comment type="similarity">
    <text evidence="2">Belongs to the prokaryotic/mitochondrial release factor family.</text>
</comment>
<dbReference type="EMBL" id="VIKS01000014">
    <property type="protein sequence ID" value="TQV84344.1"/>
    <property type="molecule type" value="Genomic_DNA"/>
</dbReference>
<name>A0A545U4H3_9GAMM</name>
<keyword evidence="4" id="KW-0963">Cytoplasm</keyword>
<comment type="catalytic activity">
    <reaction evidence="7">
        <text>an N-acyl-L-alpha-aminoacyl-tRNA + H2O = an N-acyl-L-amino acid + a tRNA + H(+)</text>
        <dbReference type="Rhea" id="RHEA:54448"/>
        <dbReference type="Rhea" id="RHEA-COMP:10123"/>
        <dbReference type="Rhea" id="RHEA-COMP:13883"/>
        <dbReference type="ChEBI" id="CHEBI:15377"/>
        <dbReference type="ChEBI" id="CHEBI:15378"/>
        <dbReference type="ChEBI" id="CHEBI:59874"/>
        <dbReference type="ChEBI" id="CHEBI:78442"/>
        <dbReference type="ChEBI" id="CHEBI:138191"/>
        <dbReference type="EC" id="3.1.1.29"/>
    </reaction>
</comment>
<dbReference type="Pfam" id="PF00472">
    <property type="entry name" value="RF-1"/>
    <property type="match status" value="1"/>
</dbReference>
<dbReference type="OrthoDB" id="9815709at2"/>
<dbReference type="GO" id="GO:0072344">
    <property type="term" value="P:rescue of stalled ribosome"/>
    <property type="evidence" value="ECO:0007669"/>
    <property type="project" value="TreeGrafter"/>
</dbReference>
<feature type="domain" description="Prokaryotic-type class I peptide chain release factors" evidence="12">
    <location>
        <begin position="21"/>
        <end position="37"/>
    </location>
</feature>
<evidence type="ECO:0000256" key="11">
    <source>
        <dbReference type="SAM" id="MobiDB-lite"/>
    </source>
</evidence>
<organism evidence="13 14">
    <name type="scientific">Aliikangiella coralliicola</name>
    <dbReference type="NCBI Taxonomy" id="2592383"/>
    <lineage>
        <taxon>Bacteria</taxon>
        <taxon>Pseudomonadati</taxon>
        <taxon>Pseudomonadota</taxon>
        <taxon>Gammaproteobacteria</taxon>
        <taxon>Oceanospirillales</taxon>
        <taxon>Pleioneaceae</taxon>
        <taxon>Aliikangiella</taxon>
    </lineage>
</organism>
<evidence type="ECO:0000256" key="7">
    <source>
        <dbReference type="ARBA" id="ARBA00048707"/>
    </source>
</evidence>
<evidence type="ECO:0000256" key="10">
    <source>
        <dbReference type="ARBA" id="ARBA00077576"/>
    </source>
</evidence>
<evidence type="ECO:0000259" key="12">
    <source>
        <dbReference type="PROSITE" id="PS00745"/>
    </source>
</evidence>
<feature type="region of interest" description="Disordered" evidence="11">
    <location>
        <begin position="105"/>
        <end position="138"/>
    </location>
</feature>
<evidence type="ECO:0000313" key="14">
    <source>
        <dbReference type="Proteomes" id="UP000315439"/>
    </source>
</evidence>
<comment type="caution">
    <text evidence="13">The sequence shown here is derived from an EMBL/GenBank/DDBJ whole genome shotgun (WGS) entry which is preliminary data.</text>
</comment>